<dbReference type="EMBL" id="LC066374">
    <property type="protein sequence ID" value="BAT26941.1"/>
    <property type="molecule type" value="Genomic_DNA"/>
</dbReference>
<evidence type="ECO:0000256" key="1">
    <source>
        <dbReference type="SAM" id="SignalP"/>
    </source>
</evidence>
<sequence length="393" mass="41260">MRATTGISAAATAVLLLSSTSAFAVDAQAFGERLKTLVQNGEHSMSYSSAEADGENVILKDVSFGEDSDVGDLTFENVAGSTPEGWTVERLAFPELDQTEDGKRAQISDVSIEGLMLAGTDTANAPAAMKLSSFFFDKATIGSINLARDGKTVFELSDASMENEVGDSGSLATEVNVGAFTADLTTGDSPEATQAIRDVGYETISGSLNGSANWEPESGLLELDPFLLSVEDAGELSFTYAISGYTTAFADSLSQLQEQMASNPDNQQATGMAVMGLISQLSLNSADITFTDESLTGKLLDYYAKENGQSREELVQNLTAMLPAVLGYLQNPEFQEEVTGAVTTFLNDPQALSITIAPENPIAATQIMGAAMGAPQTLPKVLSLTVDANADAK</sequence>
<feature type="signal peptide" evidence="1">
    <location>
        <begin position="1"/>
        <end position="24"/>
    </location>
</feature>
<dbReference type="RefSeq" id="WP_024350536.1">
    <property type="nucleotide sequence ID" value="NZ_BBWN01000016.1"/>
</dbReference>
<accession>A0A0P0YZ62</accession>
<feature type="chain" id="PRO_5006057903" description="DUF945 domain-containing protein" evidence="1">
    <location>
        <begin position="25"/>
        <end position="393"/>
    </location>
</feature>
<organism evidence="2">
    <name type="scientific">Aurantimonas coralicida</name>
    <dbReference type="NCBI Taxonomy" id="182270"/>
    <lineage>
        <taxon>Bacteria</taxon>
        <taxon>Pseudomonadati</taxon>
        <taxon>Pseudomonadota</taxon>
        <taxon>Alphaproteobacteria</taxon>
        <taxon>Hyphomicrobiales</taxon>
        <taxon>Aurantimonadaceae</taxon>
        <taxon>Aurantimonas</taxon>
    </lineage>
</organism>
<dbReference type="AlphaFoldDB" id="A0A0P0YZ62"/>
<evidence type="ECO:0000313" key="2">
    <source>
        <dbReference type="EMBL" id="BAT26941.1"/>
    </source>
</evidence>
<name>A0A0P0YZ62_9HYPH</name>
<reference evidence="2" key="1">
    <citation type="journal article" date="2015" name="Proc. Natl. Acad. Sci. U.S.A.">
        <title>Bacterial clade with the ribosomal RNA operon on a small plasmid rather than the chromosome.</title>
        <authorList>
            <person name="Anda M."/>
            <person name="Ohtsubo Y."/>
            <person name="Okubo T."/>
            <person name="Sugawara M."/>
            <person name="Nagata Y."/>
            <person name="Tsuda M."/>
            <person name="Minamisawa K."/>
            <person name="Mitsui H."/>
        </authorList>
    </citation>
    <scope>NUCLEOTIDE SEQUENCE</scope>
    <source>
        <strain evidence="2">DSM 14790</strain>
    </source>
</reference>
<keyword evidence="1" id="KW-0732">Signal</keyword>
<protein>
    <recommendedName>
        <fullName evidence="3">DUF945 domain-containing protein</fullName>
    </recommendedName>
</protein>
<evidence type="ECO:0008006" key="3">
    <source>
        <dbReference type="Google" id="ProtNLM"/>
    </source>
</evidence>
<proteinExistence type="predicted"/>